<protein>
    <recommendedName>
        <fullName evidence="3">DUF4376 domain-containing protein</fullName>
    </recommendedName>
</protein>
<evidence type="ECO:0000313" key="2">
    <source>
        <dbReference type="Proteomes" id="UP000809337"/>
    </source>
</evidence>
<organism evidence="1 2">
    <name type="scientific">Pseudosulfitobacter pseudonitzschiae</name>
    <dbReference type="NCBI Taxonomy" id="1402135"/>
    <lineage>
        <taxon>Bacteria</taxon>
        <taxon>Pseudomonadati</taxon>
        <taxon>Pseudomonadota</taxon>
        <taxon>Alphaproteobacteria</taxon>
        <taxon>Rhodobacterales</taxon>
        <taxon>Roseobacteraceae</taxon>
        <taxon>Pseudosulfitobacter</taxon>
    </lineage>
</organism>
<comment type="caution">
    <text evidence="1">The sequence shown here is derived from an EMBL/GenBank/DDBJ whole genome shotgun (WGS) entry which is preliminary data.</text>
</comment>
<dbReference type="AlphaFoldDB" id="A0A9Q2RVK4"/>
<dbReference type="RefSeq" id="WP_231034498.1">
    <property type="nucleotide sequence ID" value="NZ_JAJNGX010000008.1"/>
</dbReference>
<dbReference type="Proteomes" id="UP000809337">
    <property type="component" value="Unassembled WGS sequence"/>
</dbReference>
<evidence type="ECO:0008006" key="3">
    <source>
        <dbReference type="Google" id="ProtNLM"/>
    </source>
</evidence>
<accession>A0A9Q2RVK4</accession>
<name>A0A9Q2RVK4_9RHOB</name>
<evidence type="ECO:0000313" key="1">
    <source>
        <dbReference type="EMBL" id="MBM2355646.1"/>
    </source>
</evidence>
<reference evidence="1" key="1">
    <citation type="submission" date="2021-01" db="EMBL/GenBank/DDBJ databases">
        <title>Diatom-associated Roseobacters Show Island Model of Population Structure.</title>
        <authorList>
            <person name="Qu L."/>
            <person name="Feng X."/>
            <person name="Chen Y."/>
            <person name="Li L."/>
            <person name="Wang X."/>
            <person name="Hu Z."/>
            <person name="Wang H."/>
            <person name="Luo H."/>
        </authorList>
    </citation>
    <scope>NUCLEOTIDE SEQUENCE</scope>
    <source>
        <strain evidence="1">SM26-45</strain>
    </source>
</reference>
<sequence length="199" mass="21608">MRHAVISEGVPVEYHGLFVADESGIQHPLRTLNAAEKISFGVYEIGYDYSVPVGNVRSGRELVLENDAVVERAVYEPMNEAQLFAAIVAERERRLAAGFDYDFGDARGVHHIGTTADDMTGWDEVTMGANAAIALGAGSSTFSIVTETGYVEVTALEWQSILVAATVFRQPIWGASFALQAMDPKPADITDNVLWDPSE</sequence>
<gene>
    <name evidence="1" type="ORF">JQX14_13935</name>
</gene>
<dbReference type="EMBL" id="JAFBWN010000008">
    <property type="protein sequence ID" value="MBM2355646.1"/>
    <property type="molecule type" value="Genomic_DNA"/>
</dbReference>
<proteinExistence type="predicted"/>